<proteinExistence type="predicted"/>
<keyword evidence="1" id="KW-0460">Magnesium</keyword>
<feature type="region of interest" description="Disordered" evidence="2">
    <location>
        <begin position="344"/>
        <end position="364"/>
    </location>
</feature>
<organism evidence="3 4">
    <name type="scientific">Vigna mungo</name>
    <name type="common">Black gram</name>
    <name type="synonym">Phaseolus mungo</name>
    <dbReference type="NCBI Taxonomy" id="3915"/>
    <lineage>
        <taxon>Eukaryota</taxon>
        <taxon>Viridiplantae</taxon>
        <taxon>Streptophyta</taxon>
        <taxon>Embryophyta</taxon>
        <taxon>Tracheophyta</taxon>
        <taxon>Spermatophyta</taxon>
        <taxon>Magnoliopsida</taxon>
        <taxon>eudicotyledons</taxon>
        <taxon>Gunneridae</taxon>
        <taxon>Pentapetalae</taxon>
        <taxon>rosids</taxon>
        <taxon>fabids</taxon>
        <taxon>Fabales</taxon>
        <taxon>Fabaceae</taxon>
        <taxon>Papilionoideae</taxon>
        <taxon>50 kb inversion clade</taxon>
        <taxon>NPAAA clade</taxon>
        <taxon>indigoferoid/millettioid clade</taxon>
        <taxon>Phaseoleae</taxon>
        <taxon>Vigna</taxon>
    </lineage>
</organism>
<dbReference type="Gene3D" id="3.40.1110.10">
    <property type="entry name" value="Calcium-transporting ATPase, cytoplasmic domain N"/>
    <property type="match status" value="1"/>
</dbReference>
<evidence type="ECO:0000313" key="4">
    <source>
        <dbReference type="Proteomes" id="UP001374535"/>
    </source>
</evidence>
<sequence length="364" mass="41694">MVRRKEVETAYREAKRVMNARERSSTRSSTPKIRACRKVKPLPKVLEARRTRQWLCEKNGEAKGVESADEVHVSRCYSLVCSSLLIDRRITVKTAVTVEDWPLWPTNWELKKQHSVEYWMMGTLLHDVNDREVVRVSVLLCSVLFFAQFQRTRPQRVGSRHKDGSSITVFVIFVNRSLKILLRSLKQTMGDLTLRNDIKGYFFRFCITNAASELTRRLNSKIFVVSIHGYWFENVCQTERYQKNCYLALTKAIKVFPIGMDKETLVLYAARASRTENQDAIDSSIVGMLSDPKEARAGITKVHFLPFNPVDKRTAITFIDNNGDCHRSNKGALEYGNSQVSAKFGTSDEATNKAKKVESSHDKN</sequence>
<dbReference type="GO" id="GO:0000166">
    <property type="term" value="F:nucleotide binding"/>
    <property type="evidence" value="ECO:0007669"/>
    <property type="project" value="InterPro"/>
</dbReference>
<accession>A0AAQ3S0A9</accession>
<dbReference type="AlphaFoldDB" id="A0AAQ3S0A9"/>
<dbReference type="SUPFAM" id="SSF81660">
    <property type="entry name" value="Metal cation-transporting ATPase, ATP-binding domain N"/>
    <property type="match status" value="1"/>
</dbReference>
<evidence type="ECO:0000256" key="1">
    <source>
        <dbReference type="ARBA" id="ARBA00022842"/>
    </source>
</evidence>
<name>A0AAQ3S0A9_VIGMU</name>
<reference evidence="3 4" key="1">
    <citation type="journal article" date="2023" name="Life. Sci Alliance">
        <title>Evolutionary insights into 3D genome organization and epigenetic landscape of Vigna mungo.</title>
        <authorList>
            <person name="Junaid A."/>
            <person name="Singh B."/>
            <person name="Bhatia S."/>
        </authorList>
    </citation>
    <scope>NUCLEOTIDE SEQUENCE [LARGE SCALE GENOMIC DNA]</scope>
    <source>
        <strain evidence="3">Urdbean</strain>
    </source>
</reference>
<dbReference type="InterPro" id="IPR023299">
    <property type="entry name" value="ATPase_P-typ_cyto_dom_N"/>
</dbReference>
<evidence type="ECO:0000256" key="2">
    <source>
        <dbReference type="SAM" id="MobiDB-lite"/>
    </source>
</evidence>
<gene>
    <name evidence="3" type="ORF">V8G54_016293</name>
</gene>
<dbReference type="PANTHER" id="PTHR42861">
    <property type="entry name" value="CALCIUM-TRANSPORTING ATPASE"/>
    <property type="match status" value="1"/>
</dbReference>
<feature type="compositionally biased region" description="Basic and acidic residues" evidence="2">
    <location>
        <begin position="350"/>
        <end position="364"/>
    </location>
</feature>
<dbReference type="EMBL" id="CP144696">
    <property type="protein sequence ID" value="WVZ11763.1"/>
    <property type="molecule type" value="Genomic_DNA"/>
</dbReference>
<evidence type="ECO:0000313" key="3">
    <source>
        <dbReference type="EMBL" id="WVZ11763.1"/>
    </source>
</evidence>
<dbReference type="Proteomes" id="UP001374535">
    <property type="component" value="Chromosome 5"/>
</dbReference>
<keyword evidence="4" id="KW-1185">Reference proteome</keyword>
<protein>
    <submittedName>
        <fullName evidence="3">Uncharacterized protein</fullName>
    </submittedName>
</protein>